<dbReference type="AlphaFoldDB" id="A0A401STG8"/>
<proteinExistence type="predicted"/>
<reference evidence="2 3" key="1">
    <citation type="journal article" date="2018" name="Nat. Ecol. Evol.">
        <title>Shark genomes provide insights into elasmobranch evolution and the origin of vertebrates.</title>
        <authorList>
            <person name="Hara Y"/>
            <person name="Yamaguchi K"/>
            <person name="Onimaru K"/>
            <person name="Kadota M"/>
            <person name="Koyanagi M"/>
            <person name="Keeley SD"/>
            <person name="Tatsumi K"/>
            <person name="Tanaka K"/>
            <person name="Motone F"/>
            <person name="Kageyama Y"/>
            <person name="Nozu R"/>
            <person name="Adachi N"/>
            <person name="Nishimura O"/>
            <person name="Nakagawa R"/>
            <person name="Tanegashima C"/>
            <person name="Kiyatake I"/>
            <person name="Matsumoto R"/>
            <person name="Murakumo K"/>
            <person name="Nishida K"/>
            <person name="Terakita A"/>
            <person name="Kuratani S"/>
            <person name="Sato K"/>
            <person name="Hyodo S Kuraku.S."/>
        </authorList>
    </citation>
    <scope>NUCLEOTIDE SEQUENCE [LARGE SCALE GENOMIC DNA]</scope>
</reference>
<evidence type="ECO:0000313" key="3">
    <source>
        <dbReference type="Proteomes" id="UP000287033"/>
    </source>
</evidence>
<comment type="caution">
    <text evidence="2">The sequence shown here is derived from an EMBL/GenBank/DDBJ whole genome shotgun (WGS) entry which is preliminary data.</text>
</comment>
<name>A0A401STG8_CHIPU</name>
<feature type="compositionally biased region" description="Basic residues" evidence="1">
    <location>
        <begin position="61"/>
        <end position="71"/>
    </location>
</feature>
<keyword evidence="3" id="KW-1185">Reference proteome</keyword>
<dbReference type="Proteomes" id="UP000287033">
    <property type="component" value="Unassembled WGS sequence"/>
</dbReference>
<organism evidence="2 3">
    <name type="scientific">Chiloscyllium punctatum</name>
    <name type="common">Brownbanded bambooshark</name>
    <name type="synonym">Hemiscyllium punctatum</name>
    <dbReference type="NCBI Taxonomy" id="137246"/>
    <lineage>
        <taxon>Eukaryota</taxon>
        <taxon>Metazoa</taxon>
        <taxon>Chordata</taxon>
        <taxon>Craniata</taxon>
        <taxon>Vertebrata</taxon>
        <taxon>Chondrichthyes</taxon>
        <taxon>Elasmobranchii</taxon>
        <taxon>Galeomorphii</taxon>
        <taxon>Galeoidea</taxon>
        <taxon>Orectolobiformes</taxon>
        <taxon>Hemiscylliidae</taxon>
        <taxon>Chiloscyllium</taxon>
    </lineage>
</organism>
<gene>
    <name evidence="2" type="ORF">chiPu_0012132</name>
</gene>
<feature type="region of interest" description="Disordered" evidence="1">
    <location>
        <begin position="44"/>
        <end position="71"/>
    </location>
</feature>
<protein>
    <submittedName>
        <fullName evidence="2">Uncharacterized protein</fullName>
    </submittedName>
</protein>
<evidence type="ECO:0000256" key="1">
    <source>
        <dbReference type="SAM" id="MobiDB-lite"/>
    </source>
</evidence>
<evidence type="ECO:0000313" key="2">
    <source>
        <dbReference type="EMBL" id="GCC33662.1"/>
    </source>
</evidence>
<dbReference type="EMBL" id="BEZZ01000537">
    <property type="protein sequence ID" value="GCC33662.1"/>
    <property type="molecule type" value="Genomic_DNA"/>
</dbReference>
<sequence>MATIWLPAEDEIRVSCACAHPPQWHPAHPSRKYILIYDKKIPTPCRDPASSTPTASARKKEPGRRHISRGA</sequence>
<accession>A0A401STG8</accession>